<keyword evidence="2" id="KW-1185">Reference proteome</keyword>
<gene>
    <name evidence="1" type="ORF">CPB83DRAFT_734805</name>
</gene>
<proteinExistence type="predicted"/>
<accession>A0A9P6JJD0</accession>
<dbReference type="Proteomes" id="UP000807306">
    <property type="component" value="Unassembled WGS sequence"/>
</dbReference>
<comment type="caution">
    <text evidence="1">The sequence shown here is derived from an EMBL/GenBank/DDBJ whole genome shotgun (WGS) entry which is preliminary data.</text>
</comment>
<organism evidence="1 2">
    <name type="scientific">Crepidotus variabilis</name>
    <dbReference type="NCBI Taxonomy" id="179855"/>
    <lineage>
        <taxon>Eukaryota</taxon>
        <taxon>Fungi</taxon>
        <taxon>Dikarya</taxon>
        <taxon>Basidiomycota</taxon>
        <taxon>Agaricomycotina</taxon>
        <taxon>Agaricomycetes</taxon>
        <taxon>Agaricomycetidae</taxon>
        <taxon>Agaricales</taxon>
        <taxon>Agaricineae</taxon>
        <taxon>Crepidotaceae</taxon>
        <taxon>Crepidotus</taxon>
    </lineage>
</organism>
<feature type="non-terminal residue" evidence="1">
    <location>
        <position position="72"/>
    </location>
</feature>
<dbReference type="EMBL" id="MU157935">
    <property type="protein sequence ID" value="KAF9522754.1"/>
    <property type="molecule type" value="Genomic_DNA"/>
</dbReference>
<reference evidence="1" key="1">
    <citation type="submission" date="2020-11" db="EMBL/GenBank/DDBJ databases">
        <authorList>
            <consortium name="DOE Joint Genome Institute"/>
            <person name="Ahrendt S."/>
            <person name="Riley R."/>
            <person name="Andreopoulos W."/>
            <person name="Labutti K."/>
            <person name="Pangilinan J."/>
            <person name="Ruiz-Duenas F.J."/>
            <person name="Barrasa J.M."/>
            <person name="Sanchez-Garcia M."/>
            <person name="Camarero S."/>
            <person name="Miyauchi S."/>
            <person name="Serrano A."/>
            <person name="Linde D."/>
            <person name="Babiker R."/>
            <person name="Drula E."/>
            <person name="Ayuso-Fernandez I."/>
            <person name="Pacheco R."/>
            <person name="Padilla G."/>
            <person name="Ferreira P."/>
            <person name="Barriuso J."/>
            <person name="Kellner H."/>
            <person name="Castanera R."/>
            <person name="Alfaro M."/>
            <person name="Ramirez L."/>
            <person name="Pisabarro A.G."/>
            <person name="Kuo A."/>
            <person name="Tritt A."/>
            <person name="Lipzen A."/>
            <person name="He G."/>
            <person name="Yan M."/>
            <person name="Ng V."/>
            <person name="Cullen D."/>
            <person name="Martin F."/>
            <person name="Rosso M.-N."/>
            <person name="Henrissat B."/>
            <person name="Hibbett D."/>
            <person name="Martinez A.T."/>
            <person name="Grigoriev I.V."/>
        </authorList>
    </citation>
    <scope>NUCLEOTIDE SEQUENCE</scope>
    <source>
        <strain evidence="1">CBS 506.95</strain>
    </source>
</reference>
<name>A0A9P6JJD0_9AGAR</name>
<dbReference type="OrthoDB" id="3033067at2759"/>
<evidence type="ECO:0000313" key="2">
    <source>
        <dbReference type="Proteomes" id="UP000807306"/>
    </source>
</evidence>
<evidence type="ECO:0000313" key="1">
    <source>
        <dbReference type="EMBL" id="KAF9522754.1"/>
    </source>
</evidence>
<protein>
    <submittedName>
        <fullName evidence="1">Uncharacterized protein</fullName>
    </submittedName>
</protein>
<sequence length="72" mass="8112">MVNPGIFIGSRKTFLAAQSPLYAEAVAQDKISEYLGDVQHRYFKHYPIDIPLDQEPSAEWLESVDNNAADTE</sequence>
<dbReference type="AlphaFoldDB" id="A0A9P6JJD0"/>